<dbReference type="EMBL" id="BPLR01003054">
    <property type="protein sequence ID" value="GIX80680.1"/>
    <property type="molecule type" value="Genomic_DNA"/>
</dbReference>
<name>A0AAV4N785_CAEEX</name>
<reference evidence="2 3" key="1">
    <citation type="submission" date="2021-06" db="EMBL/GenBank/DDBJ databases">
        <title>Caerostris extrusa draft genome.</title>
        <authorList>
            <person name="Kono N."/>
            <person name="Arakawa K."/>
        </authorList>
    </citation>
    <scope>NUCLEOTIDE SEQUENCE [LARGE SCALE GENOMIC DNA]</scope>
</reference>
<comment type="caution">
    <text evidence="2">The sequence shown here is derived from an EMBL/GenBank/DDBJ whole genome shotgun (WGS) entry which is preliminary data.</text>
</comment>
<gene>
    <name evidence="2" type="ORF">CEXT_274221</name>
</gene>
<organism evidence="2 3">
    <name type="scientific">Caerostris extrusa</name>
    <name type="common">Bark spider</name>
    <name type="synonym">Caerostris bankana</name>
    <dbReference type="NCBI Taxonomy" id="172846"/>
    <lineage>
        <taxon>Eukaryota</taxon>
        <taxon>Metazoa</taxon>
        <taxon>Ecdysozoa</taxon>
        <taxon>Arthropoda</taxon>
        <taxon>Chelicerata</taxon>
        <taxon>Arachnida</taxon>
        <taxon>Araneae</taxon>
        <taxon>Araneomorphae</taxon>
        <taxon>Entelegynae</taxon>
        <taxon>Araneoidea</taxon>
        <taxon>Araneidae</taxon>
        <taxon>Caerostris</taxon>
    </lineage>
</organism>
<proteinExistence type="predicted"/>
<feature type="compositionally biased region" description="Low complexity" evidence="1">
    <location>
        <begin position="236"/>
        <end position="248"/>
    </location>
</feature>
<protein>
    <submittedName>
        <fullName evidence="2">Uncharacterized protein</fullName>
    </submittedName>
</protein>
<feature type="region of interest" description="Disordered" evidence="1">
    <location>
        <begin position="1"/>
        <end position="24"/>
    </location>
</feature>
<feature type="compositionally biased region" description="Basic residues" evidence="1">
    <location>
        <begin position="254"/>
        <end position="264"/>
    </location>
</feature>
<feature type="compositionally biased region" description="Basic and acidic residues" evidence="1">
    <location>
        <begin position="189"/>
        <end position="200"/>
    </location>
</feature>
<feature type="compositionally biased region" description="Basic and acidic residues" evidence="1">
    <location>
        <begin position="208"/>
        <end position="217"/>
    </location>
</feature>
<evidence type="ECO:0000313" key="2">
    <source>
        <dbReference type="EMBL" id="GIX80680.1"/>
    </source>
</evidence>
<dbReference type="AlphaFoldDB" id="A0AAV4N785"/>
<sequence>MDNSFEKKKLKIYSGNDHSPTEINHRDEIQTSELVIDSSRMNKKASKKKIKRNKLQDKHKNEILTSGQNHDFCNSFNTVEDNSVSLDSDSCVETIGQLRDDSLPKHFSSKESLVLSTLQKQNCGMELEESSDINNPLQTNKCSKLINKSKSSNSSKKRIPPHLTEKPRKKLKTAIESNSSSVSENSNVEIKHSAKEEISQKSHTFSKHNSESSEDQSKILSVNSCFDQANKLQTELKTSSKSLQLKSSCESKKKSSKNTKMKKSAVKNFVSHTAKHNTNEKSALSLKSEIKNKSIQIINVESIIDDTEWPMTVDLDDKPNDLFDNTVIIQGTQNHSSKKEDLKQAKVASEITAELIDNSDTIQCNIENDAYINLIHSAFCCMSRVLATIGVDINELFQNPDMVSNIKSVPKDGIFIIKNNLTVLKHDSKKELSEILNQLKKSQ</sequence>
<evidence type="ECO:0000313" key="3">
    <source>
        <dbReference type="Proteomes" id="UP001054945"/>
    </source>
</evidence>
<feature type="compositionally biased region" description="Low complexity" evidence="1">
    <location>
        <begin position="145"/>
        <end position="154"/>
    </location>
</feature>
<feature type="region of interest" description="Disordered" evidence="1">
    <location>
        <begin position="236"/>
        <end position="264"/>
    </location>
</feature>
<keyword evidence="3" id="KW-1185">Reference proteome</keyword>
<feature type="compositionally biased region" description="Low complexity" evidence="1">
    <location>
        <begin position="176"/>
        <end position="188"/>
    </location>
</feature>
<feature type="region of interest" description="Disordered" evidence="1">
    <location>
        <begin position="145"/>
        <end position="217"/>
    </location>
</feature>
<evidence type="ECO:0000256" key="1">
    <source>
        <dbReference type="SAM" id="MobiDB-lite"/>
    </source>
</evidence>
<accession>A0AAV4N785</accession>
<dbReference type="Proteomes" id="UP001054945">
    <property type="component" value="Unassembled WGS sequence"/>
</dbReference>